<dbReference type="GO" id="GO:0005737">
    <property type="term" value="C:cytoplasm"/>
    <property type="evidence" value="ECO:0007669"/>
    <property type="project" value="TreeGrafter"/>
</dbReference>
<dbReference type="InterPro" id="IPR014752">
    <property type="entry name" value="Arrestin-like_C"/>
</dbReference>
<feature type="domain" description="Arrestin-like N-terminal" evidence="2">
    <location>
        <begin position="24"/>
        <end position="153"/>
    </location>
</feature>
<evidence type="ECO:0000259" key="2">
    <source>
        <dbReference type="Pfam" id="PF00339"/>
    </source>
</evidence>
<evidence type="ECO:0000256" key="1">
    <source>
        <dbReference type="SAM" id="MobiDB-lite"/>
    </source>
</evidence>
<dbReference type="GO" id="GO:0015031">
    <property type="term" value="P:protein transport"/>
    <property type="evidence" value="ECO:0007669"/>
    <property type="project" value="TreeGrafter"/>
</dbReference>
<reference evidence="3" key="1">
    <citation type="submission" date="2023-03" db="EMBL/GenBank/DDBJ databases">
        <title>Massive genome expansion in bonnet fungi (Mycena s.s.) driven by repeated elements and novel gene families across ecological guilds.</title>
        <authorList>
            <consortium name="Lawrence Berkeley National Laboratory"/>
            <person name="Harder C.B."/>
            <person name="Miyauchi S."/>
            <person name="Viragh M."/>
            <person name="Kuo A."/>
            <person name="Thoen E."/>
            <person name="Andreopoulos B."/>
            <person name="Lu D."/>
            <person name="Skrede I."/>
            <person name="Drula E."/>
            <person name="Henrissat B."/>
            <person name="Morin E."/>
            <person name="Kohler A."/>
            <person name="Barry K."/>
            <person name="LaButti K."/>
            <person name="Morin E."/>
            <person name="Salamov A."/>
            <person name="Lipzen A."/>
            <person name="Mereny Z."/>
            <person name="Hegedus B."/>
            <person name="Baldrian P."/>
            <person name="Stursova M."/>
            <person name="Weitz H."/>
            <person name="Taylor A."/>
            <person name="Grigoriev I.V."/>
            <person name="Nagy L.G."/>
            <person name="Martin F."/>
            <person name="Kauserud H."/>
        </authorList>
    </citation>
    <scope>NUCLEOTIDE SEQUENCE</scope>
    <source>
        <strain evidence="3">9144</strain>
    </source>
</reference>
<proteinExistence type="predicted"/>
<feature type="region of interest" description="Disordered" evidence="1">
    <location>
        <begin position="355"/>
        <end position="404"/>
    </location>
</feature>
<dbReference type="InterPro" id="IPR014756">
    <property type="entry name" value="Ig_E-set"/>
</dbReference>
<comment type="caution">
    <text evidence="3">The sequence shown here is derived from an EMBL/GenBank/DDBJ whole genome shotgun (WGS) entry which is preliminary data.</text>
</comment>
<keyword evidence="4" id="KW-1185">Reference proteome</keyword>
<evidence type="ECO:0000313" key="4">
    <source>
        <dbReference type="Proteomes" id="UP001219525"/>
    </source>
</evidence>
<dbReference type="PANTHER" id="PTHR11188">
    <property type="entry name" value="ARRESTIN DOMAIN CONTAINING PROTEIN"/>
    <property type="match status" value="1"/>
</dbReference>
<dbReference type="Pfam" id="PF00339">
    <property type="entry name" value="Arrestin_N"/>
    <property type="match status" value="1"/>
</dbReference>
<dbReference type="Gene3D" id="2.60.40.640">
    <property type="match status" value="1"/>
</dbReference>
<gene>
    <name evidence="3" type="ORF">GGX14DRAFT_666099</name>
</gene>
<dbReference type="InterPro" id="IPR050357">
    <property type="entry name" value="Arrestin_domain-protein"/>
</dbReference>
<name>A0AAD6V052_9AGAR</name>
<feature type="compositionally biased region" description="Basic and acidic residues" evidence="1">
    <location>
        <begin position="391"/>
        <end position="404"/>
    </location>
</feature>
<dbReference type="AlphaFoldDB" id="A0AAD6V052"/>
<organism evidence="3 4">
    <name type="scientific">Mycena pura</name>
    <dbReference type="NCBI Taxonomy" id="153505"/>
    <lineage>
        <taxon>Eukaryota</taxon>
        <taxon>Fungi</taxon>
        <taxon>Dikarya</taxon>
        <taxon>Basidiomycota</taxon>
        <taxon>Agaricomycotina</taxon>
        <taxon>Agaricomycetes</taxon>
        <taxon>Agaricomycetidae</taxon>
        <taxon>Agaricales</taxon>
        <taxon>Marasmiineae</taxon>
        <taxon>Mycenaceae</taxon>
        <taxon>Mycena</taxon>
    </lineage>
</organism>
<dbReference type="PANTHER" id="PTHR11188:SF17">
    <property type="entry name" value="FI21816P1"/>
    <property type="match status" value="1"/>
</dbReference>
<accession>A0AAD6V052</accession>
<dbReference type="InterPro" id="IPR011021">
    <property type="entry name" value="Arrestin-like_N"/>
</dbReference>
<evidence type="ECO:0000313" key="3">
    <source>
        <dbReference type="EMBL" id="KAJ7198577.1"/>
    </source>
</evidence>
<dbReference type="SUPFAM" id="SSF81296">
    <property type="entry name" value="E set domains"/>
    <property type="match status" value="1"/>
</dbReference>
<dbReference type="EMBL" id="JARJCW010000072">
    <property type="protein sequence ID" value="KAJ7198577.1"/>
    <property type="molecule type" value="Genomic_DNA"/>
</dbReference>
<sequence>MAPGSTVSTDGPLALHFQDITRVAGETLQGRVDLNVQLAQEDNLEHLRIKFRGTIHTKITTSNGQNTIDHHQTVTLFHTKRPLWDQGTTYPAPGSHILSCPFEFKLPDALPPSFHCEAHHRRATVGYSLEVVGERAGFFRPNRRIRRAISIVPAATQSQLLVKESLRQGWNGKWNTQELRRVITIPDLPSFPIATPIPFSFYVETDTKPMHDSDGALVDKHGKPLFPAPPAISSDVLFHLLRSVDLRVRQRTRRVEDSYALFGSLGDPRCVAAVRQETNAPEWIPDPGHKDEKGRGFWRRSVKFESTVSIPYAPTFRTETVEWQYQLKFVLPFPGIGNDMRILLPIRLDPGSACPPPPIGAAGSSSTTYADVLPAGPPPPMLDLPPAYWAGDHHDWDTDDKKSE</sequence>
<protein>
    <recommendedName>
        <fullName evidence="2">Arrestin-like N-terminal domain-containing protein</fullName>
    </recommendedName>
</protein>
<dbReference type="Proteomes" id="UP001219525">
    <property type="component" value="Unassembled WGS sequence"/>
</dbReference>